<reference evidence="2" key="2">
    <citation type="journal article" name="Front. Microbiol.">
        <title>Degradative Capacity of Two Strains of Rhodonia placenta: From Phenotype to Genotype.</title>
        <authorList>
            <person name="Kolle M."/>
            <person name="Horta M.A.C."/>
            <person name="Nowrousian M."/>
            <person name="Ohm R.A."/>
            <person name="Benz J.P."/>
            <person name="Pilgard A."/>
        </authorList>
    </citation>
    <scope>NUCLEOTIDE SEQUENCE</scope>
    <source>
        <strain evidence="2">FPRL280</strain>
    </source>
</reference>
<reference evidence="2" key="1">
    <citation type="submission" date="2020-11" db="EMBL/GenBank/DDBJ databases">
        <authorList>
            <person name="Koelle M."/>
            <person name="Horta M.A.C."/>
            <person name="Nowrousian M."/>
            <person name="Ohm R.A."/>
            <person name="Benz P."/>
            <person name="Pilgard A."/>
        </authorList>
    </citation>
    <scope>NUCLEOTIDE SEQUENCE</scope>
    <source>
        <strain evidence="2">FPRL280</strain>
    </source>
</reference>
<evidence type="ECO:0000313" key="2">
    <source>
        <dbReference type="EMBL" id="KAF9803593.1"/>
    </source>
</evidence>
<protein>
    <submittedName>
        <fullName evidence="2">Uncharacterized protein</fullName>
    </submittedName>
</protein>
<organism evidence="2 3">
    <name type="scientific">Rhodonia placenta</name>
    <dbReference type="NCBI Taxonomy" id="104341"/>
    <lineage>
        <taxon>Eukaryota</taxon>
        <taxon>Fungi</taxon>
        <taxon>Dikarya</taxon>
        <taxon>Basidiomycota</taxon>
        <taxon>Agaricomycotina</taxon>
        <taxon>Agaricomycetes</taxon>
        <taxon>Polyporales</taxon>
        <taxon>Adustoporiaceae</taxon>
        <taxon>Rhodonia</taxon>
    </lineage>
</organism>
<proteinExistence type="predicted"/>
<dbReference type="Proteomes" id="UP000639403">
    <property type="component" value="Unassembled WGS sequence"/>
</dbReference>
<comment type="caution">
    <text evidence="2">The sequence shown here is derived from an EMBL/GenBank/DDBJ whole genome shotgun (WGS) entry which is preliminary data.</text>
</comment>
<gene>
    <name evidence="2" type="ORF">IEO21_09636</name>
</gene>
<dbReference type="EMBL" id="JADOXO010000496">
    <property type="protein sequence ID" value="KAF9803593.1"/>
    <property type="molecule type" value="Genomic_DNA"/>
</dbReference>
<feature type="region of interest" description="Disordered" evidence="1">
    <location>
        <begin position="124"/>
        <end position="160"/>
    </location>
</feature>
<evidence type="ECO:0000313" key="3">
    <source>
        <dbReference type="Proteomes" id="UP000639403"/>
    </source>
</evidence>
<sequence length="191" mass="21993">MPNAEMKRNIRDTSDRYPLSKARCEVRYLIGKDRPRRRCPEIYGRGIGMTAPSFEQVSRTVEDVEERRRTSKAKSKCWVTEPKCRVGCDCQKELYQGPEGLGAYQRLMARLYLFRSNSRACEDSVEGEGKQQHRPIRVPMSSRSRGRREAQVNMTRRRRHPCDTETRADCGLRPEALGLACLCPGKGFHPD</sequence>
<name>A0A8H7NU10_9APHY</name>
<accession>A0A8H7NU10</accession>
<evidence type="ECO:0000256" key="1">
    <source>
        <dbReference type="SAM" id="MobiDB-lite"/>
    </source>
</evidence>
<dbReference type="AlphaFoldDB" id="A0A8H7NU10"/>